<comment type="caution">
    <text evidence="2">The sequence shown here is derived from an EMBL/GenBank/DDBJ whole genome shotgun (WGS) entry which is preliminary data.</text>
</comment>
<proteinExistence type="predicted"/>
<dbReference type="EMBL" id="JBCEZU010000002">
    <property type="protein sequence ID" value="KAK9542067.1"/>
    <property type="molecule type" value="Genomic_DNA"/>
</dbReference>
<dbReference type="AlphaFoldDB" id="A0AAW1G5U5"/>
<sequence>MSNSWCPIRSDPASALGAQSSLSSVIFSSVVCWSSMKAADAERLKKLIRRAASVVEVSERRMLRNLLSVLDDASQPPNVPLKSLQSPFGHKPRPPRRTAERHRKSFLPVAIKL</sequence>
<feature type="region of interest" description="Disordered" evidence="1">
    <location>
        <begin position="75"/>
        <end position="109"/>
    </location>
</feature>
<keyword evidence="3" id="KW-1185">Reference proteome</keyword>
<dbReference type="Proteomes" id="UP001488805">
    <property type="component" value="Unassembled WGS sequence"/>
</dbReference>
<evidence type="ECO:0000313" key="2">
    <source>
        <dbReference type="EMBL" id="KAK9542067.1"/>
    </source>
</evidence>
<reference evidence="2 3" key="1">
    <citation type="journal article" date="2024" name="Genome Biol. Evol.">
        <title>Chromosome-level genome assembly of the viviparous eelpout Zoarces viviparus.</title>
        <authorList>
            <person name="Fuhrmann N."/>
            <person name="Brasseur M.V."/>
            <person name="Bakowski C.E."/>
            <person name="Podsiadlowski L."/>
            <person name="Prost S."/>
            <person name="Krehenwinkel H."/>
            <person name="Mayer C."/>
        </authorList>
    </citation>
    <scope>NUCLEOTIDE SEQUENCE [LARGE SCALE GENOMIC DNA]</scope>
    <source>
        <strain evidence="2">NO-MEL_2022_Ind0_liver</strain>
    </source>
</reference>
<accession>A0AAW1G5U5</accession>
<gene>
    <name evidence="2" type="ORF">VZT92_002065</name>
</gene>
<evidence type="ECO:0000313" key="3">
    <source>
        <dbReference type="Proteomes" id="UP001488805"/>
    </source>
</evidence>
<name>A0AAW1G5U5_ZOAVI</name>
<organism evidence="2 3">
    <name type="scientific">Zoarces viviparus</name>
    <name type="common">Viviparous eelpout</name>
    <name type="synonym">Blennius viviparus</name>
    <dbReference type="NCBI Taxonomy" id="48416"/>
    <lineage>
        <taxon>Eukaryota</taxon>
        <taxon>Metazoa</taxon>
        <taxon>Chordata</taxon>
        <taxon>Craniata</taxon>
        <taxon>Vertebrata</taxon>
        <taxon>Euteleostomi</taxon>
        <taxon>Actinopterygii</taxon>
        <taxon>Neopterygii</taxon>
        <taxon>Teleostei</taxon>
        <taxon>Neoteleostei</taxon>
        <taxon>Acanthomorphata</taxon>
        <taxon>Eupercaria</taxon>
        <taxon>Perciformes</taxon>
        <taxon>Cottioidei</taxon>
        <taxon>Zoarcales</taxon>
        <taxon>Zoarcidae</taxon>
        <taxon>Zoarcinae</taxon>
        <taxon>Zoarces</taxon>
    </lineage>
</organism>
<evidence type="ECO:0000256" key="1">
    <source>
        <dbReference type="SAM" id="MobiDB-lite"/>
    </source>
</evidence>
<feature type="compositionally biased region" description="Basic residues" evidence="1">
    <location>
        <begin position="90"/>
        <end position="105"/>
    </location>
</feature>
<protein>
    <submittedName>
        <fullName evidence="2">Uncharacterized protein</fullName>
    </submittedName>
</protein>